<dbReference type="PROSITE" id="PS51257">
    <property type="entry name" value="PROKAR_LIPOPROTEIN"/>
    <property type="match status" value="1"/>
</dbReference>
<proteinExistence type="inferred from homology"/>
<evidence type="ECO:0000259" key="5">
    <source>
        <dbReference type="Pfam" id="PF00080"/>
    </source>
</evidence>
<evidence type="ECO:0000256" key="2">
    <source>
        <dbReference type="ARBA" id="ARBA00024900"/>
    </source>
</evidence>
<feature type="signal peptide" evidence="4">
    <location>
        <begin position="1"/>
        <end position="39"/>
    </location>
</feature>
<evidence type="ECO:0000256" key="4">
    <source>
        <dbReference type="SAM" id="SignalP"/>
    </source>
</evidence>
<comment type="caution">
    <text evidence="6">The sequence shown here is derived from an EMBL/GenBank/DDBJ whole genome shotgun (WGS) entry which is preliminary data.</text>
</comment>
<organism evidence="6 7">
    <name type="scientific">Lusitaniella coriacea LEGE 07157</name>
    <dbReference type="NCBI Taxonomy" id="945747"/>
    <lineage>
        <taxon>Bacteria</taxon>
        <taxon>Bacillati</taxon>
        <taxon>Cyanobacteriota</taxon>
        <taxon>Cyanophyceae</taxon>
        <taxon>Spirulinales</taxon>
        <taxon>Lusitaniellaceae</taxon>
        <taxon>Lusitaniella</taxon>
    </lineage>
</organism>
<comment type="cofactor">
    <cofactor evidence="3">
        <name>Cu cation</name>
        <dbReference type="ChEBI" id="CHEBI:23378"/>
    </cofactor>
    <text evidence="3">Binds 1 copper ion per subunit.</text>
</comment>
<dbReference type="CDD" id="cd00305">
    <property type="entry name" value="Cu-Zn_Superoxide_Dismutase"/>
    <property type="match status" value="1"/>
</dbReference>
<comment type="cofactor">
    <cofactor evidence="3">
        <name>Zn(2+)</name>
        <dbReference type="ChEBI" id="CHEBI:29105"/>
    </cofactor>
    <text evidence="3">Binds 1 zinc ion per subunit.</text>
</comment>
<dbReference type="InterPro" id="IPR018152">
    <property type="entry name" value="SOD_Cu/Zn_BS"/>
</dbReference>
<dbReference type="Gene3D" id="2.60.40.200">
    <property type="entry name" value="Superoxide dismutase, copper/zinc binding domain"/>
    <property type="match status" value="1"/>
</dbReference>
<dbReference type="InterPro" id="IPR024134">
    <property type="entry name" value="SOD_Cu/Zn_/chaperone"/>
</dbReference>
<evidence type="ECO:0000256" key="1">
    <source>
        <dbReference type="ARBA" id="ARBA00010457"/>
    </source>
</evidence>
<reference evidence="6" key="1">
    <citation type="submission" date="2020-10" db="EMBL/GenBank/DDBJ databases">
        <authorList>
            <person name="Castelo-Branco R."/>
            <person name="Eusebio N."/>
            <person name="Adriana R."/>
            <person name="Vieira A."/>
            <person name="Brugerolle De Fraissinette N."/>
            <person name="Rezende De Castro R."/>
            <person name="Schneider M.P."/>
            <person name="Vasconcelos V."/>
            <person name="Leao P.N."/>
        </authorList>
    </citation>
    <scope>NUCLEOTIDE SEQUENCE</scope>
    <source>
        <strain evidence="6">LEGE 07157</strain>
    </source>
</reference>
<dbReference type="EMBL" id="JADEWZ010000030">
    <property type="protein sequence ID" value="MBE9117767.1"/>
    <property type="molecule type" value="Genomic_DNA"/>
</dbReference>
<dbReference type="GO" id="GO:0005507">
    <property type="term" value="F:copper ion binding"/>
    <property type="evidence" value="ECO:0007669"/>
    <property type="project" value="InterPro"/>
</dbReference>
<comment type="function">
    <text evidence="2">Destroys radicals which are normally produced within the cells and which are toxic to biological systems. May play a role in favoring mycobacterial survival in phagocytes.</text>
</comment>
<name>A0A8J7IUN5_9CYAN</name>
<dbReference type="InterPro" id="IPR001424">
    <property type="entry name" value="SOD_Cu_Zn_dom"/>
</dbReference>
<comment type="similarity">
    <text evidence="1 3">Belongs to the Cu-Zn superoxide dismutase family.</text>
</comment>
<dbReference type="Pfam" id="PF00080">
    <property type="entry name" value="Sod_Cu"/>
    <property type="match status" value="1"/>
</dbReference>
<dbReference type="GO" id="GO:0004784">
    <property type="term" value="F:superoxide dismutase activity"/>
    <property type="evidence" value="ECO:0007669"/>
    <property type="project" value="UniProtKB-EC"/>
</dbReference>
<dbReference type="AlphaFoldDB" id="A0A8J7IUN5"/>
<keyword evidence="3" id="KW-0479">Metal-binding</keyword>
<evidence type="ECO:0000256" key="3">
    <source>
        <dbReference type="RuleBase" id="RU000393"/>
    </source>
</evidence>
<dbReference type="PRINTS" id="PR00068">
    <property type="entry name" value="CUZNDISMTASE"/>
</dbReference>
<keyword evidence="4" id="KW-0732">Signal</keyword>
<keyword evidence="3" id="KW-0862">Zinc</keyword>
<dbReference type="PANTHER" id="PTHR10003">
    <property type="entry name" value="SUPEROXIDE DISMUTASE CU-ZN -RELATED"/>
    <property type="match status" value="1"/>
</dbReference>
<keyword evidence="7" id="KW-1185">Reference proteome</keyword>
<evidence type="ECO:0000313" key="6">
    <source>
        <dbReference type="EMBL" id="MBE9117767.1"/>
    </source>
</evidence>
<dbReference type="PROSITE" id="PS00332">
    <property type="entry name" value="SOD_CU_ZN_2"/>
    <property type="match status" value="1"/>
</dbReference>
<dbReference type="InterPro" id="IPR036423">
    <property type="entry name" value="SOD-like_Cu/Zn_dom_sf"/>
</dbReference>
<sequence length="202" mass="20937">MKLILRMVQQFAISKSRYAIALGLSGLLLLASCSTPSSLADNPKSISEAFSSPEGKTATAIINSTADPSQKMGEATFTSMNAGLEIAVQFEDVPPGKHGFHIHEVGSCEDGGKAAKGHFNPNGVEHGYLPEDGVENAHGGDLGNVEIAEDGTGTLTLTIPQLSLEDGTNKVAGLSVILHEKLDDFGQPTGHAGGRIGCGRIS</sequence>
<dbReference type="PROSITE" id="PS00087">
    <property type="entry name" value="SOD_CU_ZN_1"/>
    <property type="match status" value="1"/>
</dbReference>
<feature type="domain" description="Superoxide dismutase copper/zinc binding" evidence="5">
    <location>
        <begin position="73"/>
        <end position="201"/>
    </location>
</feature>
<evidence type="ECO:0000313" key="7">
    <source>
        <dbReference type="Proteomes" id="UP000654482"/>
    </source>
</evidence>
<dbReference type="SUPFAM" id="SSF49329">
    <property type="entry name" value="Cu,Zn superoxide dismutase-like"/>
    <property type="match status" value="1"/>
</dbReference>
<feature type="chain" id="PRO_5035212584" description="Superoxide dismutase [Cu-Zn]" evidence="4">
    <location>
        <begin position="40"/>
        <end position="202"/>
    </location>
</feature>
<protein>
    <recommendedName>
        <fullName evidence="3">Superoxide dismutase [Cu-Zn]</fullName>
        <ecNumber evidence="3">1.15.1.1</ecNumber>
    </recommendedName>
</protein>
<dbReference type="Proteomes" id="UP000654482">
    <property type="component" value="Unassembled WGS sequence"/>
</dbReference>
<keyword evidence="3" id="KW-0186">Copper</keyword>
<dbReference type="EC" id="1.15.1.1" evidence="3"/>
<accession>A0A8J7IUN5</accession>
<comment type="catalytic activity">
    <reaction evidence="3">
        <text>2 superoxide + 2 H(+) = H2O2 + O2</text>
        <dbReference type="Rhea" id="RHEA:20696"/>
        <dbReference type="ChEBI" id="CHEBI:15378"/>
        <dbReference type="ChEBI" id="CHEBI:15379"/>
        <dbReference type="ChEBI" id="CHEBI:16240"/>
        <dbReference type="ChEBI" id="CHEBI:18421"/>
        <dbReference type="EC" id="1.15.1.1"/>
    </reaction>
</comment>
<gene>
    <name evidence="6" type="ORF">IQ249_17860</name>
</gene>
<keyword evidence="3" id="KW-0560">Oxidoreductase</keyword>